<comment type="caution">
    <text evidence="2">The sequence shown here is derived from an EMBL/GenBank/DDBJ whole genome shotgun (WGS) entry which is preliminary data.</text>
</comment>
<protein>
    <submittedName>
        <fullName evidence="2">Uncharacterized protein</fullName>
    </submittedName>
</protein>
<organism evidence="2 3">
    <name type="scientific">Xanthobacter flavus</name>
    <dbReference type="NCBI Taxonomy" id="281"/>
    <lineage>
        <taxon>Bacteria</taxon>
        <taxon>Pseudomonadati</taxon>
        <taxon>Pseudomonadota</taxon>
        <taxon>Alphaproteobacteria</taxon>
        <taxon>Hyphomicrobiales</taxon>
        <taxon>Xanthobacteraceae</taxon>
        <taxon>Xanthobacter</taxon>
    </lineage>
</organism>
<feature type="region of interest" description="Disordered" evidence="1">
    <location>
        <begin position="1"/>
        <end position="74"/>
    </location>
</feature>
<sequence length="74" mass="7771">MAWPAGGVPSRPSHARLGAPPTQRASGRLPPPQAPGMARLGPTAVQQANGRPDWRPWSAPAPYGAMWGARSPRP</sequence>
<accession>A0A9W6CNJ7</accession>
<dbReference type="EMBL" id="BSDO01000023">
    <property type="protein sequence ID" value="GLI25663.1"/>
    <property type="molecule type" value="Genomic_DNA"/>
</dbReference>
<name>A0A9W6CNJ7_XANFL</name>
<dbReference type="AlphaFoldDB" id="A0A9W6CNJ7"/>
<dbReference type="Proteomes" id="UP001144397">
    <property type="component" value="Unassembled WGS sequence"/>
</dbReference>
<evidence type="ECO:0000256" key="1">
    <source>
        <dbReference type="SAM" id="MobiDB-lite"/>
    </source>
</evidence>
<evidence type="ECO:0000313" key="3">
    <source>
        <dbReference type="Proteomes" id="UP001144397"/>
    </source>
</evidence>
<evidence type="ECO:0000313" key="2">
    <source>
        <dbReference type="EMBL" id="GLI25663.1"/>
    </source>
</evidence>
<gene>
    <name evidence="2" type="ORF">XFLAVUS301_53370</name>
</gene>
<reference evidence="2" key="1">
    <citation type="submission" date="2022-12" db="EMBL/GenBank/DDBJ databases">
        <title>Reference genome sequencing for broad-spectrum identification of bacterial and archaeal isolates by mass spectrometry.</title>
        <authorList>
            <person name="Sekiguchi Y."/>
            <person name="Tourlousse D.M."/>
        </authorList>
    </citation>
    <scope>NUCLEOTIDE SEQUENCE</scope>
    <source>
        <strain evidence="2">301</strain>
    </source>
</reference>
<proteinExistence type="predicted"/>